<name>A0A317CP43_9GAMM</name>
<dbReference type="GO" id="GO:0000287">
    <property type="term" value="F:magnesium ion binding"/>
    <property type="evidence" value="ECO:0007669"/>
    <property type="project" value="InterPro"/>
</dbReference>
<dbReference type="SUPFAM" id="SSF56214">
    <property type="entry name" value="4'-phosphopantetheinyl transferase"/>
    <property type="match status" value="2"/>
</dbReference>
<evidence type="ECO:0000256" key="1">
    <source>
        <dbReference type="ARBA" id="ARBA00010990"/>
    </source>
</evidence>
<dbReference type="GO" id="GO:0008897">
    <property type="term" value="F:holo-[acyl-carrier-protein] synthase activity"/>
    <property type="evidence" value="ECO:0007669"/>
    <property type="project" value="InterPro"/>
</dbReference>
<keyword evidence="5" id="KW-1185">Reference proteome</keyword>
<evidence type="ECO:0000256" key="2">
    <source>
        <dbReference type="ARBA" id="ARBA00022679"/>
    </source>
</evidence>
<gene>
    <name evidence="4" type="ORF">DKT75_01575</name>
</gene>
<dbReference type="Gene3D" id="3.90.470.20">
    <property type="entry name" value="4'-phosphopantetheinyl transferase domain"/>
    <property type="match status" value="2"/>
</dbReference>
<organism evidence="4 5">
    <name type="scientific">Leucothrix arctica</name>
    <dbReference type="NCBI Taxonomy" id="1481894"/>
    <lineage>
        <taxon>Bacteria</taxon>
        <taxon>Pseudomonadati</taxon>
        <taxon>Pseudomonadota</taxon>
        <taxon>Gammaproteobacteria</taxon>
        <taxon>Thiotrichales</taxon>
        <taxon>Thiotrichaceae</taxon>
        <taxon>Leucothrix</taxon>
    </lineage>
</organism>
<comment type="caution">
    <text evidence="4">The sequence shown here is derived from an EMBL/GenBank/DDBJ whole genome shotgun (WGS) entry which is preliminary data.</text>
</comment>
<dbReference type="Pfam" id="PF01648">
    <property type="entry name" value="ACPS"/>
    <property type="match status" value="1"/>
</dbReference>
<dbReference type="GO" id="GO:0019878">
    <property type="term" value="P:lysine biosynthetic process via aminoadipic acid"/>
    <property type="evidence" value="ECO:0007669"/>
    <property type="project" value="TreeGrafter"/>
</dbReference>
<dbReference type="EMBL" id="QGKL01000007">
    <property type="protein sequence ID" value="PWQ99263.1"/>
    <property type="molecule type" value="Genomic_DNA"/>
</dbReference>
<dbReference type="InterPro" id="IPR050559">
    <property type="entry name" value="P-Pant_transferase_sf"/>
</dbReference>
<sequence>MKSTAAIHWAYSDSIQPYNTAILSRKEQIQANAFRFDEHRELYLAAHYFLRKVLSYYVPSPLSAWRYDYNYFGKPFISNALSQKIFFNLSHTQGMIVCAVSHTHDIGIDVELKRPINNFKEMSHSCFHSIERNEVLRGITHAEKEDLFFVYWTLKEAAIKAWGEGLSTSLQSFYLYRKVLNQWGVTFVTPQTKKASNLQLNSLTVDNDYQLAIAIQVSSTYCSSQPLMFTITDSNSSDSSCWNTL</sequence>
<dbReference type="Proteomes" id="UP000245506">
    <property type="component" value="Unassembled WGS sequence"/>
</dbReference>
<keyword evidence="2" id="KW-0808">Transferase</keyword>
<protein>
    <recommendedName>
        <fullName evidence="3">4'-phosphopantetheinyl transferase domain-containing protein</fullName>
    </recommendedName>
</protein>
<accession>A0A317CP43</accession>
<evidence type="ECO:0000259" key="3">
    <source>
        <dbReference type="Pfam" id="PF01648"/>
    </source>
</evidence>
<comment type="similarity">
    <text evidence="1">Belongs to the P-Pant transferase superfamily. Gsp/Sfp/HetI/AcpT family.</text>
</comment>
<dbReference type="InterPro" id="IPR037143">
    <property type="entry name" value="4-PPantetheinyl_Trfase_dom_sf"/>
</dbReference>
<dbReference type="OrthoDB" id="7061431at2"/>
<dbReference type="InterPro" id="IPR008278">
    <property type="entry name" value="4-PPantetheinyl_Trfase_dom"/>
</dbReference>
<feature type="domain" description="4'-phosphopantetheinyl transferase" evidence="3">
    <location>
        <begin position="106"/>
        <end position="214"/>
    </location>
</feature>
<proteinExistence type="inferred from homology"/>
<evidence type="ECO:0000313" key="5">
    <source>
        <dbReference type="Proteomes" id="UP000245506"/>
    </source>
</evidence>
<dbReference type="PANTHER" id="PTHR12215:SF10">
    <property type="entry name" value="L-AMINOADIPATE-SEMIALDEHYDE DEHYDROGENASE-PHOSPHOPANTETHEINYL TRANSFERASE"/>
    <property type="match status" value="1"/>
</dbReference>
<dbReference type="GO" id="GO:0005829">
    <property type="term" value="C:cytosol"/>
    <property type="evidence" value="ECO:0007669"/>
    <property type="project" value="TreeGrafter"/>
</dbReference>
<dbReference type="RefSeq" id="WP_109821688.1">
    <property type="nucleotide sequence ID" value="NZ_QGKL01000007.1"/>
</dbReference>
<reference evidence="4 5" key="1">
    <citation type="submission" date="2018-05" db="EMBL/GenBank/DDBJ databases">
        <title>Leucothrix arctica sp. nov., isolated from Arctic seawater.</title>
        <authorList>
            <person name="Choi A."/>
            <person name="Baek K."/>
        </authorList>
    </citation>
    <scope>NUCLEOTIDE SEQUENCE [LARGE SCALE GENOMIC DNA]</scope>
    <source>
        <strain evidence="4 5">IMCC9719</strain>
    </source>
</reference>
<evidence type="ECO:0000313" key="4">
    <source>
        <dbReference type="EMBL" id="PWQ99263.1"/>
    </source>
</evidence>
<dbReference type="PANTHER" id="PTHR12215">
    <property type="entry name" value="PHOSPHOPANTETHEINE TRANSFERASE"/>
    <property type="match status" value="1"/>
</dbReference>
<dbReference type="AlphaFoldDB" id="A0A317CP43"/>